<comment type="caution">
    <text evidence="5">The sequence shown here is derived from an EMBL/GenBank/DDBJ whole genome shotgun (WGS) entry which is preliminary data.</text>
</comment>
<dbReference type="Proteomes" id="UP000094412">
    <property type="component" value="Unassembled WGS sequence"/>
</dbReference>
<reference evidence="5 6" key="1">
    <citation type="submission" date="2016-08" db="EMBL/GenBank/DDBJ databases">
        <title>Whole genome sequence of Mesorhizobium sp. strain UASWS1009 isolated from industrial sewage.</title>
        <authorList>
            <person name="Crovadore J."/>
            <person name="Calmin G."/>
            <person name="Chablais R."/>
            <person name="Cochard B."/>
            <person name="Lefort F."/>
        </authorList>
    </citation>
    <scope>NUCLEOTIDE SEQUENCE [LARGE SCALE GENOMIC DNA]</scope>
    <source>
        <strain evidence="5 6">UASWS1009</strain>
    </source>
</reference>
<keyword evidence="3" id="KW-0804">Transcription</keyword>
<sequence length="269" mass="29540">MAVGTIHGTVKSISRTINDIASHNTNNVVLLLNAGLSRLGVDQSGKSVELAPGASVLIEQSAPSIIQVGDGQCGLIAAQTERERVRQRCALFEDRLMTVVDGPSTVNRLLRAYVDVLAGEMEPAGPPITQFASDHIADLIAAAASVIGPTLGDESPRFGTLSRGRLMLAQRYISQRLDDPLLSDNDISVHLRVSTSQLRKDFERGGSSIARYIREQRLEKARMMLRDPVLRRHRIIDIAFACGFQNLVTFNRVFRAAYCMTPSELREED</sequence>
<evidence type="ECO:0000256" key="3">
    <source>
        <dbReference type="ARBA" id="ARBA00023163"/>
    </source>
</evidence>
<dbReference type="SMART" id="SM00342">
    <property type="entry name" value="HTH_ARAC"/>
    <property type="match status" value="1"/>
</dbReference>
<protein>
    <recommendedName>
        <fullName evidence="4">HTH araC/xylS-type domain-containing protein</fullName>
    </recommendedName>
</protein>
<dbReference type="EMBL" id="MDEO01000018">
    <property type="protein sequence ID" value="OCX25161.1"/>
    <property type="molecule type" value="Genomic_DNA"/>
</dbReference>
<name>A0A1C2EE89_9HYPH</name>
<dbReference type="AlphaFoldDB" id="A0A1C2EE89"/>
<dbReference type="GO" id="GO:0003700">
    <property type="term" value="F:DNA-binding transcription factor activity"/>
    <property type="evidence" value="ECO:0007669"/>
    <property type="project" value="InterPro"/>
</dbReference>
<keyword evidence="1" id="KW-0805">Transcription regulation</keyword>
<dbReference type="SUPFAM" id="SSF46689">
    <property type="entry name" value="Homeodomain-like"/>
    <property type="match status" value="1"/>
</dbReference>
<dbReference type="InterPro" id="IPR018060">
    <property type="entry name" value="HTH_AraC"/>
</dbReference>
<dbReference type="Pfam" id="PF12833">
    <property type="entry name" value="HTH_18"/>
    <property type="match status" value="1"/>
</dbReference>
<dbReference type="InterPro" id="IPR050204">
    <property type="entry name" value="AraC_XylS_family_regulators"/>
</dbReference>
<dbReference type="GO" id="GO:0043565">
    <property type="term" value="F:sequence-specific DNA binding"/>
    <property type="evidence" value="ECO:0007669"/>
    <property type="project" value="InterPro"/>
</dbReference>
<evidence type="ECO:0000256" key="1">
    <source>
        <dbReference type="ARBA" id="ARBA00023015"/>
    </source>
</evidence>
<organism evidence="5 6">
    <name type="scientific">Mesorhizobium hungaricum</name>
    <dbReference type="NCBI Taxonomy" id="1566387"/>
    <lineage>
        <taxon>Bacteria</taxon>
        <taxon>Pseudomonadati</taxon>
        <taxon>Pseudomonadota</taxon>
        <taxon>Alphaproteobacteria</taxon>
        <taxon>Hyphomicrobiales</taxon>
        <taxon>Phyllobacteriaceae</taxon>
        <taxon>Mesorhizobium</taxon>
    </lineage>
</organism>
<proteinExistence type="predicted"/>
<dbReference type="Gene3D" id="1.10.10.60">
    <property type="entry name" value="Homeodomain-like"/>
    <property type="match status" value="1"/>
</dbReference>
<dbReference type="PANTHER" id="PTHR46796:SF6">
    <property type="entry name" value="ARAC SUBFAMILY"/>
    <property type="match status" value="1"/>
</dbReference>
<dbReference type="STRING" id="1566387.QV13_00870"/>
<accession>A0A1C2EE89</accession>
<dbReference type="PANTHER" id="PTHR46796">
    <property type="entry name" value="HTH-TYPE TRANSCRIPTIONAL ACTIVATOR RHAS-RELATED"/>
    <property type="match status" value="1"/>
</dbReference>
<dbReference type="InterPro" id="IPR009057">
    <property type="entry name" value="Homeodomain-like_sf"/>
</dbReference>
<keyword evidence="2" id="KW-0238">DNA-binding</keyword>
<evidence type="ECO:0000313" key="6">
    <source>
        <dbReference type="Proteomes" id="UP000094412"/>
    </source>
</evidence>
<evidence type="ECO:0000256" key="2">
    <source>
        <dbReference type="ARBA" id="ARBA00023125"/>
    </source>
</evidence>
<dbReference type="PROSITE" id="PS01124">
    <property type="entry name" value="HTH_ARAC_FAMILY_2"/>
    <property type="match status" value="1"/>
</dbReference>
<gene>
    <name evidence="5" type="ORF">QV13_00870</name>
</gene>
<feature type="domain" description="HTH araC/xylS-type" evidence="4">
    <location>
        <begin position="167"/>
        <end position="268"/>
    </location>
</feature>
<evidence type="ECO:0000313" key="5">
    <source>
        <dbReference type="EMBL" id="OCX25161.1"/>
    </source>
</evidence>
<evidence type="ECO:0000259" key="4">
    <source>
        <dbReference type="PROSITE" id="PS01124"/>
    </source>
</evidence>
<keyword evidence="6" id="KW-1185">Reference proteome</keyword>